<accession>A0A6L2NNM1</accession>
<organism evidence="1">
    <name type="scientific">Tanacetum cinerariifolium</name>
    <name type="common">Dalmatian daisy</name>
    <name type="synonym">Chrysanthemum cinerariifolium</name>
    <dbReference type="NCBI Taxonomy" id="118510"/>
    <lineage>
        <taxon>Eukaryota</taxon>
        <taxon>Viridiplantae</taxon>
        <taxon>Streptophyta</taxon>
        <taxon>Embryophyta</taxon>
        <taxon>Tracheophyta</taxon>
        <taxon>Spermatophyta</taxon>
        <taxon>Magnoliopsida</taxon>
        <taxon>eudicotyledons</taxon>
        <taxon>Gunneridae</taxon>
        <taxon>Pentapetalae</taxon>
        <taxon>asterids</taxon>
        <taxon>campanulids</taxon>
        <taxon>Asterales</taxon>
        <taxon>Asteraceae</taxon>
        <taxon>Asteroideae</taxon>
        <taxon>Anthemideae</taxon>
        <taxon>Anthemidinae</taxon>
        <taxon>Tanacetum</taxon>
    </lineage>
</organism>
<proteinExistence type="predicted"/>
<gene>
    <name evidence="1" type="ORF">Tci_059916</name>
</gene>
<dbReference type="EMBL" id="BKCJ010009642">
    <property type="protein sequence ID" value="GEU87938.1"/>
    <property type="molecule type" value="Genomic_DNA"/>
</dbReference>
<evidence type="ECO:0000313" key="1">
    <source>
        <dbReference type="EMBL" id="GEU87938.1"/>
    </source>
</evidence>
<sequence>MHAYYAKESPILPLIIMPPSPMLSPIFNPQEFFVPEELLPPKEQVSYLTSSSTDLSNPSLKQTCILVPPSFLVYTLTPTQIFKIGKSSIKMHRKHHEKHIEDILNYLEELSFHRIEKMEERLVNGLMIIQRDFDELKTALKKVRS</sequence>
<evidence type="ECO:0008006" key="2">
    <source>
        <dbReference type="Google" id="ProtNLM"/>
    </source>
</evidence>
<dbReference type="AlphaFoldDB" id="A0A6L2NNM1"/>
<protein>
    <recommendedName>
        <fullName evidence="2">Reverse transcriptase domain-containing protein</fullName>
    </recommendedName>
</protein>
<comment type="caution">
    <text evidence="1">The sequence shown here is derived from an EMBL/GenBank/DDBJ whole genome shotgun (WGS) entry which is preliminary data.</text>
</comment>
<reference evidence="1" key="1">
    <citation type="journal article" date="2019" name="Sci. Rep.">
        <title>Draft genome of Tanacetum cinerariifolium, the natural source of mosquito coil.</title>
        <authorList>
            <person name="Yamashiro T."/>
            <person name="Shiraishi A."/>
            <person name="Satake H."/>
            <person name="Nakayama K."/>
        </authorList>
    </citation>
    <scope>NUCLEOTIDE SEQUENCE</scope>
</reference>
<name>A0A6L2NNM1_TANCI</name>